<evidence type="ECO:0000313" key="1">
    <source>
        <dbReference type="EMBL" id="ABL87517.1"/>
    </source>
</evidence>
<dbReference type="AlphaFoldDB" id="A1RRD5"/>
<dbReference type="KEGG" id="pis:Pisl_0339"/>
<dbReference type="SUPFAM" id="SSF55718">
    <property type="entry name" value="SCP-like"/>
    <property type="match status" value="1"/>
</dbReference>
<accession>A1RRD5</accession>
<sequence>MYLNKSEFLYMAKFPSKEWAEEFCRALNESAEYRSAATRWEGDIIFLVTNTPSQLGVGEKSAMKLYLKHGYCHGVEVYTGESISQADAPYILEADYKTWLDVISGKLQPIPAMVLGKIKVKKGSFATLAQYASAALAMIKVAQKVGIE</sequence>
<name>A1RRD5_PYRIL</name>
<dbReference type="Gene3D" id="3.30.1050.10">
    <property type="entry name" value="SCP2 sterol-binding domain"/>
    <property type="match status" value="1"/>
</dbReference>
<evidence type="ECO:0000313" key="2">
    <source>
        <dbReference type="Proteomes" id="UP000002595"/>
    </source>
</evidence>
<dbReference type="InterPro" id="IPR036527">
    <property type="entry name" value="SCP2_sterol-bd_dom_sf"/>
</dbReference>
<dbReference type="HOGENOM" id="CLU_128031_0_0_2"/>
<dbReference type="eggNOG" id="arCOG01842">
    <property type="taxonomic scope" value="Archaea"/>
</dbReference>
<gene>
    <name evidence="1" type="ordered locus">Pisl_0339</name>
</gene>
<protein>
    <submittedName>
        <fullName evidence="1">Uncharacterized protein</fullName>
    </submittedName>
</protein>
<organism evidence="1 2">
    <name type="scientific">Pyrobaculum islandicum (strain DSM 4184 / JCM 9189 / GEO3)</name>
    <dbReference type="NCBI Taxonomy" id="384616"/>
    <lineage>
        <taxon>Archaea</taxon>
        <taxon>Thermoproteota</taxon>
        <taxon>Thermoprotei</taxon>
        <taxon>Thermoproteales</taxon>
        <taxon>Thermoproteaceae</taxon>
        <taxon>Pyrobaculum</taxon>
    </lineage>
</organism>
<reference evidence="1" key="1">
    <citation type="submission" date="2006-12" db="EMBL/GenBank/DDBJ databases">
        <title>Complete sequence of Pyrobaculum islandicum DSM 4184.</title>
        <authorList>
            <person name="Copeland A."/>
            <person name="Lucas S."/>
            <person name="Lapidus A."/>
            <person name="Barry K."/>
            <person name="Detter J.C."/>
            <person name="Glavina del Rio T."/>
            <person name="Dalin E."/>
            <person name="Tice H."/>
            <person name="Pitluck S."/>
            <person name="Meincke L."/>
            <person name="Brettin T."/>
            <person name="Bruce D."/>
            <person name="Han C."/>
            <person name="Tapia R."/>
            <person name="Gilna P."/>
            <person name="Schmutz J."/>
            <person name="Larimer F."/>
            <person name="Land M."/>
            <person name="Hauser L."/>
            <person name="Kyrpides N."/>
            <person name="Mikhailova N."/>
            <person name="Cozen A.E."/>
            <person name="Fitz-Gibbon S.T."/>
            <person name="House C.H."/>
            <person name="Saltikov C."/>
            <person name="Lowe T."/>
            <person name="Richardson P."/>
        </authorList>
    </citation>
    <scope>NUCLEOTIDE SEQUENCE [LARGE SCALE GENOMIC DNA]</scope>
    <source>
        <strain evidence="1">DSM 4184</strain>
    </source>
</reference>
<dbReference type="STRING" id="384616.Pisl_0339"/>
<dbReference type="Proteomes" id="UP000002595">
    <property type="component" value="Chromosome"/>
</dbReference>
<dbReference type="EMBL" id="CP000504">
    <property type="protein sequence ID" value="ABL87517.1"/>
    <property type="molecule type" value="Genomic_DNA"/>
</dbReference>
<proteinExistence type="predicted"/>
<keyword evidence="2" id="KW-1185">Reference proteome</keyword>